<protein>
    <submittedName>
        <fullName evidence="1">Uncharacterized protein</fullName>
    </submittedName>
</protein>
<organism evidence="1 2">
    <name type="scientific">Sphingobacterium mizutaii</name>
    <dbReference type="NCBI Taxonomy" id="1010"/>
    <lineage>
        <taxon>Bacteria</taxon>
        <taxon>Pseudomonadati</taxon>
        <taxon>Bacteroidota</taxon>
        <taxon>Sphingobacteriia</taxon>
        <taxon>Sphingobacteriales</taxon>
        <taxon>Sphingobacteriaceae</taxon>
        <taxon>Sphingobacterium</taxon>
    </lineage>
</organism>
<sequence length="76" mass="8349">MMVGTAYASFDEKVSIELKKDLEKVPHFDLICNGVSPDVSPKFSKTVTLLTEDDLITGYTSDITPSANDPPTIRML</sequence>
<gene>
    <name evidence="1" type="ORF">SAMEA4412673_02629</name>
</gene>
<name>A0AAJ5C0W2_9SPHI</name>
<proteinExistence type="predicted"/>
<dbReference type="Proteomes" id="UP000215355">
    <property type="component" value="Chromosome 1"/>
</dbReference>
<evidence type="ECO:0000313" key="1">
    <source>
        <dbReference type="EMBL" id="SNV52167.1"/>
    </source>
</evidence>
<dbReference type="EMBL" id="LT906468">
    <property type="protein sequence ID" value="SNV52167.1"/>
    <property type="molecule type" value="Genomic_DNA"/>
</dbReference>
<accession>A0AAJ5C0W2</accession>
<dbReference type="AlphaFoldDB" id="A0AAJ5C0W2"/>
<dbReference type="RefSeq" id="WP_093097537.1">
    <property type="nucleotide sequence ID" value="NZ_FNGK01000001.1"/>
</dbReference>
<reference evidence="1 2" key="1">
    <citation type="submission" date="2017-06" db="EMBL/GenBank/DDBJ databases">
        <authorList>
            <consortium name="Pathogen Informatics"/>
        </authorList>
    </citation>
    <scope>NUCLEOTIDE SEQUENCE [LARGE SCALE GENOMIC DNA]</scope>
    <source>
        <strain evidence="1 2">NCTC12149</strain>
    </source>
</reference>
<evidence type="ECO:0000313" key="2">
    <source>
        <dbReference type="Proteomes" id="UP000215355"/>
    </source>
</evidence>
<dbReference type="KEGG" id="smiz:4412673_02629"/>